<dbReference type="AlphaFoldDB" id="A0A6A6DSN9"/>
<sequence length="190" mass="21796">MTMCTNSSGYPKMLLNQKNRKLKIYREKKTYFLLEGLVDRLYDILKKIMDLQVDVAGPSGANLKHEARKYLEGWDFKELATEYDTSFPGVATLRAYGKGWVDFTRAIHAITLFGRGFSDIIQPSRPWAKLPKHKYYLATCVSDLKEIMDMDANPDANLIAPFNGYSLLFNGNSVVSIVKYAKEMNLWIFM</sequence>
<accession>A0A6A6DSN9</accession>
<name>A0A6A6DSN9_9PEZI</name>
<dbReference type="Proteomes" id="UP000800200">
    <property type="component" value="Unassembled WGS sequence"/>
</dbReference>
<organism evidence="1 2">
    <name type="scientific">Zopfia rhizophila CBS 207.26</name>
    <dbReference type="NCBI Taxonomy" id="1314779"/>
    <lineage>
        <taxon>Eukaryota</taxon>
        <taxon>Fungi</taxon>
        <taxon>Dikarya</taxon>
        <taxon>Ascomycota</taxon>
        <taxon>Pezizomycotina</taxon>
        <taxon>Dothideomycetes</taxon>
        <taxon>Dothideomycetes incertae sedis</taxon>
        <taxon>Zopfiaceae</taxon>
        <taxon>Zopfia</taxon>
    </lineage>
</organism>
<evidence type="ECO:0000313" key="1">
    <source>
        <dbReference type="EMBL" id="KAF2181229.1"/>
    </source>
</evidence>
<evidence type="ECO:0000313" key="2">
    <source>
        <dbReference type="Proteomes" id="UP000800200"/>
    </source>
</evidence>
<dbReference type="OrthoDB" id="1577640at2759"/>
<reference evidence="1" key="1">
    <citation type="journal article" date="2020" name="Stud. Mycol.">
        <title>101 Dothideomycetes genomes: a test case for predicting lifestyles and emergence of pathogens.</title>
        <authorList>
            <person name="Haridas S."/>
            <person name="Albert R."/>
            <person name="Binder M."/>
            <person name="Bloem J."/>
            <person name="Labutti K."/>
            <person name="Salamov A."/>
            <person name="Andreopoulos B."/>
            <person name="Baker S."/>
            <person name="Barry K."/>
            <person name="Bills G."/>
            <person name="Bluhm B."/>
            <person name="Cannon C."/>
            <person name="Castanera R."/>
            <person name="Culley D."/>
            <person name="Daum C."/>
            <person name="Ezra D."/>
            <person name="Gonzalez J."/>
            <person name="Henrissat B."/>
            <person name="Kuo A."/>
            <person name="Liang C."/>
            <person name="Lipzen A."/>
            <person name="Lutzoni F."/>
            <person name="Magnuson J."/>
            <person name="Mondo S."/>
            <person name="Nolan M."/>
            <person name="Ohm R."/>
            <person name="Pangilinan J."/>
            <person name="Park H.-J."/>
            <person name="Ramirez L."/>
            <person name="Alfaro M."/>
            <person name="Sun H."/>
            <person name="Tritt A."/>
            <person name="Yoshinaga Y."/>
            <person name="Zwiers L.-H."/>
            <person name="Turgeon B."/>
            <person name="Goodwin S."/>
            <person name="Spatafora J."/>
            <person name="Crous P."/>
            <person name="Grigoriev I."/>
        </authorList>
    </citation>
    <scope>NUCLEOTIDE SEQUENCE</scope>
    <source>
        <strain evidence="1">CBS 207.26</strain>
    </source>
</reference>
<dbReference type="EMBL" id="ML994653">
    <property type="protein sequence ID" value="KAF2181229.1"/>
    <property type="molecule type" value="Genomic_DNA"/>
</dbReference>
<gene>
    <name evidence="1" type="ORF">K469DRAFT_692110</name>
</gene>
<protein>
    <submittedName>
        <fullName evidence="1">Uncharacterized protein</fullName>
    </submittedName>
</protein>
<proteinExistence type="predicted"/>
<keyword evidence="2" id="KW-1185">Reference proteome</keyword>